<evidence type="ECO:0008006" key="4">
    <source>
        <dbReference type="Google" id="ProtNLM"/>
    </source>
</evidence>
<evidence type="ECO:0000256" key="1">
    <source>
        <dbReference type="SAM" id="Phobius"/>
    </source>
</evidence>
<evidence type="ECO:0000313" key="2">
    <source>
        <dbReference type="EMBL" id="GGH86608.1"/>
    </source>
</evidence>
<dbReference type="RefSeq" id="WP_188498651.1">
    <property type="nucleotide sequence ID" value="NZ_BMFV01000033.1"/>
</dbReference>
<evidence type="ECO:0000313" key="3">
    <source>
        <dbReference type="Proteomes" id="UP000656813"/>
    </source>
</evidence>
<name>A0A8J3ENG8_9BACL</name>
<dbReference type="AlphaFoldDB" id="A0A8J3ENG8"/>
<keyword evidence="3" id="KW-1185">Reference proteome</keyword>
<feature type="transmembrane region" description="Helical" evidence="1">
    <location>
        <begin position="44"/>
        <end position="64"/>
    </location>
</feature>
<keyword evidence="1" id="KW-0472">Membrane</keyword>
<gene>
    <name evidence="2" type="ORF">GCM10007096_34710</name>
</gene>
<accession>A0A8J3ENG8</accession>
<reference evidence="2" key="2">
    <citation type="submission" date="2020-09" db="EMBL/GenBank/DDBJ databases">
        <authorList>
            <person name="Sun Q."/>
            <person name="Zhou Y."/>
        </authorList>
    </citation>
    <scope>NUCLEOTIDE SEQUENCE</scope>
    <source>
        <strain evidence="2">CGMCC 1.12777</strain>
    </source>
</reference>
<reference evidence="2" key="1">
    <citation type="journal article" date="2014" name="Int. J. Syst. Evol. Microbiol.">
        <title>Complete genome sequence of Corynebacterium casei LMG S-19264T (=DSM 44701T), isolated from a smear-ripened cheese.</title>
        <authorList>
            <consortium name="US DOE Joint Genome Institute (JGI-PGF)"/>
            <person name="Walter F."/>
            <person name="Albersmeier A."/>
            <person name="Kalinowski J."/>
            <person name="Ruckert C."/>
        </authorList>
    </citation>
    <scope>NUCLEOTIDE SEQUENCE</scope>
    <source>
        <strain evidence="2">CGMCC 1.12777</strain>
    </source>
</reference>
<dbReference type="EMBL" id="BMFV01000033">
    <property type="protein sequence ID" value="GGH86608.1"/>
    <property type="molecule type" value="Genomic_DNA"/>
</dbReference>
<dbReference type="Proteomes" id="UP000656813">
    <property type="component" value="Unassembled WGS sequence"/>
</dbReference>
<proteinExistence type="predicted"/>
<comment type="caution">
    <text evidence="2">The sequence shown here is derived from an EMBL/GenBank/DDBJ whole genome shotgun (WGS) entry which is preliminary data.</text>
</comment>
<protein>
    <recommendedName>
        <fullName evidence="4">DUF4030 domain-containing protein</fullName>
    </recommendedName>
</protein>
<sequence>MSAWSNYFKEEIDKIQVPQDELDILVEKTFKKAGKKEKSIDLKWITVSGVAILLIGLFISSTFVSPAMAKVASKIPIIKLMYHPDSERIISVVQSKLKEKGYKVDSVGYSVNPKKLYIHIDGSAAYMSEVKAAVKKETQNILDAKGYDAFSISVSNSSKKLEDDEINNGQNQENTPLAKLVSTKLKQLDYPGSVSVDENRKMIDITLDLNDFKGDFKKARKAIPKQIRAMSEFKEGYSGYVINVMGMSVSKTDPASTVLSDLNEILISKKDYKVTGTGYKNHPLQFMVYTAVSSSDPNVKAYTHHLESAIQQYLKSDDVSKILDGKTYKLIIYSKGGTKIN</sequence>
<keyword evidence="1" id="KW-1133">Transmembrane helix</keyword>
<keyword evidence="1" id="KW-0812">Transmembrane</keyword>
<organism evidence="2 3">
    <name type="scientific">Pullulanibacillus pueri</name>
    <dbReference type="NCBI Taxonomy" id="1437324"/>
    <lineage>
        <taxon>Bacteria</taxon>
        <taxon>Bacillati</taxon>
        <taxon>Bacillota</taxon>
        <taxon>Bacilli</taxon>
        <taxon>Bacillales</taxon>
        <taxon>Sporolactobacillaceae</taxon>
        <taxon>Pullulanibacillus</taxon>
    </lineage>
</organism>